<dbReference type="GO" id="GO:0009505">
    <property type="term" value="C:plant-type cell wall"/>
    <property type="evidence" value="ECO:0007669"/>
    <property type="project" value="TreeGrafter"/>
</dbReference>
<comment type="caution">
    <text evidence="7">The sequence shown here is derived from an EMBL/GenBank/DDBJ whole genome shotgun (WGS) entry which is preliminary data.</text>
</comment>
<evidence type="ECO:0000256" key="6">
    <source>
        <dbReference type="RuleBase" id="RU363114"/>
    </source>
</evidence>
<evidence type="ECO:0000256" key="3">
    <source>
        <dbReference type="ARBA" id="ARBA00005784"/>
    </source>
</evidence>
<organism evidence="7 8">
    <name type="scientific">Cuscuta epithymum</name>
    <dbReference type="NCBI Taxonomy" id="186058"/>
    <lineage>
        <taxon>Eukaryota</taxon>
        <taxon>Viridiplantae</taxon>
        <taxon>Streptophyta</taxon>
        <taxon>Embryophyta</taxon>
        <taxon>Tracheophyta</taxon>
        <taxon>Spermatophyta</taxon>
        <taxon>Magnoliopsida</taxon>
        <taxon>eudicotyledons</taxon>
        <taxon>Gunneridae</taxon>
        <taxon>Pentapetalae</taxon>
        <taxon>asterids</taxon>
        <taxon>lamiids</taxon>
        <taxon>Solanales</taxon>
        <taxon>Convolvulaceae</taxon>
        <taxon>Cuscuteae</taxon>
        <taxon>Cuscuta</taxon>
        <taxon>Cuscuta subgen. Cuscuta</taxon>
    </lineage>
</organism>
<accession>A0AAV0G425</accession>
<dbReference type="Proteomes" id="UP001152523">
    <property type="component" value="Unassembled WGS sequence"/>
</dbReference>
<sequence>MAWVHPSSNGSYSLVPNTVIESAVAEGAVCLDGSPPAYNWLAGKGPGAKNWLVYLQGAGWCLNSSIYHTSDDSVQSCESRATVRYCDGGSFAGDADKLDPVTKLYYRGGRIFNVVVKELMAKGMSGAQNVLLAGGSSGGLGVMIHCDRFRGQFSKSVRVKCLADGSLFLHMKDRSRAKFFETVFSTVVGVHHLQKALPKQCASKMSATACFFPQNLLDFVESPIFILNSAFDSFQITNTFGEGLHDQIKNHMAVSEGDMALLKDFREQIIHALPPKSAKVGYVVTSLFAHSVASQIGYKKPIFPAVPESKSIESAVLDWFYDRAHVHLVDPTDEPFVT</sequence>
<keyword evidence="6" id="KW-0964">Secreted</keyword>
<comment type="similarity">
    <text evidence="3 6">Belongs to the pectinacetylesterase family.</text>
</comment>
<evidence type="ECO:0000256" key="1">
    <source>
        <dbReference type="ARBA" id="ARBA00003534"/>
    </source>
</evidence>
<evidence type="ECO:0000256" key="5">
    <source>
        <dbReference type="ARBA" id="ARBA00023316"/>
    </source>
</evidence>
<reference evidence="7" key="1">
    <citation type="submission" date="2022-07" db="EMBL/GenBank/DDBJ databases">
        <authorList>
            <person name="Macas J."/>
            <person name="Novak P."/>
            <person name="Neumann P."/>
        </authorList>
    </citation>
    <scope>NUCLEOTIDE SEQUENCE</scope>
</reference>
<proteinExistence type="inferred from homology"/>
<name>A0AAV0G425_9ASTE</name>
<evidence type="ECO:0000256" key="2">
    <source>
        <dbReference type="ARBA" id="ARBA00004191"/>
    </source>
</evidence>
<dbReference type="Pfam" id="PF03283">
    <property type="entry name" value="PAE"/>
    <property type="match status" value="2"/>
</dbReference>
<keyword evidence="8" id="KW-1185">Reference proteome</keyword>
<dbReference type="GO" id="GO:0052793">
    <property type="term" value="F:pectin acetylesterase activity"/>
    <property type="evidence" value="ECO:0007669"/>
    <property type="project" value="TreeGrafter"/>
</dbReference>
<comment type="function">
    <text evidence="1 6">Hydrolyzes acetyl esters in homogalacturonan regions of pectin. In type I primary cell wall, galacturonic acid residues of pectin can be acetylated at the O-2 and O-3 positions. Decreasing the degree of acetylation of pectin gels in vitro alters their physical properties.</text>
</comment>
<dbReference type="PANTHER" id="PTHR21562:SF93">
    <property type="entry name" value="PECTIN ACETYLESTERASE 8"/>
    <property type="match status" value="1"/>
</dbReference>
<dbReference type="GO" id="GO:0071555">
    <property type="term" value="P:cell wall organization"/>
    <property type="evidence" value="ECO:0007669"/>
    <property type="project" value="UniProtKB-KW"/>
</dbReference>
<dbReference type="EC" id="3.1.1.-" evidence="6"/>
<keyword evidence="6" id="KW-0378">Hydrolase</keyword>
<keyword evidence="5 6" id="KW-0961">Cell wall biogenesis/degradation</keyword>
<dbReference type="PANTHER" id="PTHR21562">
    <property type="entry name" value="NOTUM-RELATED"/>
    <property type="match status" value="1"/>
</dbReference>
<dbReference type="AlphaFoldDB" id="A0AAV0G425"/>
<comment type="subcellular location">
    <subcellularLocation>
        <location evidence="2 6">Secreted</location>
        <location evidence="2 6">Cell wall</location>
    </subcellularLocation>
</comment>
<dbReference type="InterPro" id="IPR029058">
    <property type="entry name" value="AB_hydrolase_fold"/>
</dbReference>
<protein>
    <recommendedName>
        <fullName evidence="6">Pectin acetylesterase</fullName>
        <ecNumber evidence="6">3.1.1.-</ecNumber>
    </recommendedName>
</protein>
<keyword evidence="4 6" id="KW-0134">Cell wall</keyword>
<dbReference type="EMBL" id="CAMAPF010001044">
    <property type="protein sequence ID" value="CAH9142701.1"/>
    <property type="molecule type" value="Genomic_DNA"/>
</dbReference>
<evidence type="ECO:0000313" key="8">
    <source>
        <dbReference type="Proteomes" id="UP001152523"/>
    </source>
</evidence>
<evidence type="ECO:0000313" key="7">
    <source>
        <dbReference type="EMBL" id="CAH9142701.1"/>
    </source>
</evidence>
<gene>
    <name evidence="7" type="ORF">CEPIT_LOCUS40104</name>
</gene>
<dbReference type="SUPFAM" id="SSF53474">
    <property type="entry name" value="alpha/beta-Hydrolases"/>
    <property type="match status" value="1"/>
</dbReference>
<evidence type="ECO:0000256" key="4">
    <source>
        <dbReference type="ARBA" id="ARBA00022512"/>
    </source>
</evidence>
<dbReference type="InterPro" id="IPR004963">
    <property type="entry name" value="PAE/NOTUM"/>
</dbReference>